<evidence type="ECO:0000313" key="3">
    <source>
        <dbReference type="Proteomes" id="UP000076532"/>
    </source>
</evidence>
<name>A0A166UUL5_9AGAM</name>
<dbReference type="GO" id="GO:0005525">
    <property type="term" value="F:GTP binding"/>
    <property type="evidence" value="ECO:0007669"/>
    <property type="project" value="InterPro"/>
</dbReference>
<proteinExistence type="predicted"/>
<evidence type="ECO:0000259" key="1">
    <source>
        <dbReference type="Pfam" id="PF01926"/>
    </source>
</evidence>
<dbReference type="STRING" id="436010.A0A166UUL5"/>
<dbReference type="CDD" id="cd00882">
    <property type="entry name" value="Ras_like_GTPase"/>
    <property type="match status" value="1"/>
</dbReference>
<dbReference type="Gene3D" id="3.40.50.300">
    <property type="entry name" value="P-loop containing nucleotide triphosphate hydrolases"/>
    <property type="match status" value="1"/>
</dbReference>
<keyword evidence="3" id="KW-1185">Reference proteome</keyword>
<dbReference type="EMBL" id="KV417487">
    <property type="protein sequence ID" value="KZP32047.1"/>
    <property type="molecule type" value="Genomic_DNA"/>
</dbReference>
<dbReference type="InterPro" id="IPR006073">
    <property type="entry name" value="GTP-bd"/>
</dbReference>
<dbReference type="Proteomes" id="UP000076532">
    <property type="component" value="Unassembled WGS sequence"/>
</dbReference>
<accession>A0A166UUL5</accession>
<organism evidence="2 3">
    <name type="scientific">Athelia psychrophila</name>
    <dbReference type="NCBI Taxonomy" id="1759441"/>
    <lineage>
        <taxon>Eukaryota</taxon>
        <taxon>Fungi</taxon>
        <taxon>Dikarya</taxon>
        <taxon>Basidiomycota</taxon>
        <taxon>Agaricomycotina</taxon>
        <taxon>Agaricomycetes</taxon>
        <taxon>Agaricomycetidae</taxon>
        <taxon>Atheliales</taxon>
        <taxon>Atheliaceae</taxon>
        <taxon>Athelia</taxon>
    </lineage>
</organism>
<dbReference type="Pfam" id="PF01926">
    <property type="entry name" value="MMR_HSR1"/>
    <property type="match status" value="1"/>
</dbReference>
<sequence>MSISEDLHLSAKDRIIIVMGLTGAGKSTFIEYATQQSGGTIGHGLQPHTSEIQAVRTKHPDGQGSVIFVDTPGFNNTKRLDIELLGQIADWCVKAYKEKVPLSAIVYLHRISDNRMAGSPLKNLQMFASMCGQGAMPRVILGTTMWSETMPATGVRREKELKGTFWANMIKEGCKVQRFDDSYLSAWETVGELPAVQENVILSREILDDKKNLNETAAGVKLTEELNKLIADQKAAARRLEEQVHSQHNPVVVAQLRLEKDEMEKKIGWVTTQLQQLKIPFARRFMNFLTGKMARKSGV</sequence>
<dbReference type="OrthoDB" id="8954335at2759"/>
<dbReference type="InterPro" id="IPR027417">
    <property type="entry name" value="P-loop_NTPase"/>
</dbReference>
<dbReference type="SUPFAM" id="SSF52540">
    <property type="entry name" value="P-loop containing nucleoside triphosphate hydrolases"/>
    <property type="match status" value="1"/>
</dbReference>
<evidence type="ECO:0000313" key="2">
    <source>
        <dbReference type="EMBL" id="KZP32047.1"/>
    </source>
</evidence>
<dbReference type="AlphaFoldDB" id="A0A166UUL5"/>
<protein>
    <recommendedName>
        <fullName evidence="1">G domain-containing protein</fullName>
    </recommendedName>
</protein>
<gene>
    <name evidence="2" type="ORF">FIBSPDRAFT_1023769</name>
</gene>
<feature type="domain" description="G" evidence="1">
    <location>
        <begin position="16"/>
        <end position="82"/>
    </location>
</feature>
<reference evidence="2 3" key="1">
    <citation type="journal article" date="2016" name="Mol. Biol. Evol.">
        <title>Comparative Genomics of Early-Diverging Mushroom-Forming Fungi Provides Insights into the Origins of Lignocellulose Decay Capabilities.</title>
        <authorList>
            <person name="Nagy L.G."/>
            <person name="Riley R."/>
            <person name="Tritt A."/>
            <person name="Adam C."/>
            <person name="Daum C."/>
            <person name="Floudas D."/>
            <person name="Sun H."/>
            <person name="Yadav J.S."/>
            <person name="Pangilinan J."/>
            <person name="Larsson K.H."/>
            <person name="Matsuura K."/>
            <person name="Barry K."/>
            <person name="Labutti K."/>
            <person name="Kuo R."/>
            <person name="Ohm R.A."/>
            <person name="Bhattacharya S.S."/>
            <person name="Shirouzu T."/>
            <person name="Yoshinaga Y."/>
            <person name="Martin F.M."/>
            <person name="Grigoriev I.V."/>
            <person name="Hibbett D.S."/>
        </authorList>
    </citation>
    <scope>NUCLEOTIDE SEQUENCE [LARGE SCALE GENOMIC DNA]</scope>
    <source>
        <strain evidence="2 3">CBS 109695</strain>
    </source>
</reference>